<dbReference type="PANTHER" id="PTHR37984">
    <property type="entry name" value="PROTEIN CBG26694"/>
    <property type="match status" value="1"/>
</dbReference>
<keyword evidence="4" id="KW-1185">Reference proteome</keyword>
<dbReference type="Pfam" id="PF00665">
    <property type="entry name" value="rve"/>
    <property type="match status" value="1"/>
</dbReference>
<evidence type="ECO:0000313" key="4">
    <source>
        <dbReference type="Proteomes" id="UP000046392"/>
    </source>
</evidence>
<evidence type="ECO:0000256" key="2">
    <source>
        <dbReference type="ARBA" id="ARBA00023268"/>
    </source>
</evidence>
<dbReference type="AlphaFoldDB" id="A0A0N5BR76"/>
<dbReference type="PROSITE" id="PS50994">
    <property type="entry name" value="INTEGRASE"/>
    <property type="match status" value="1"/>
</dbReference>
<dbReference type="InterPro" id="IPR041577">
    <property type="entry name" value="RT_RNaseH_2"/>
</dbReference>
<dbReference type="Gene3D" id="1.10.340.70">
    <property type="match status" value="1"/>
</dbReference>
<dbReference type="InterPro" id="IPR001584">
    <property type="entry name" value="Integrase_cat-core"/>
</dbReference>
<dbReference type="Pfam" id="PF17919">
    <property type="entry name" value="RT_RNaseH_2"/>
    <property type="match status" value="1"/>
</dbReference>
<proteinExistence type="predicted"/>
<dbReference type="STRING" id="174720.A0A0N5BR76"/>
<dbReference type="Proteomes" id="UP000046392">
    <property type="component" value="Unplaced"/>
</dbReference>
<feature type="domain" description="Integrase catalytic" evidence="3">
    <location>
        <begin position="350"/>
        <end position="511"/>
    </location>
</feature>
<evidence type="ECO:0000259" key="3">
    <source>
        <dbReference type="PROSITE" id="PS50994"/>
    </source>
</evidence>
<keyword evidence="2" id="KW-0511">Multifunctional enzyme</keyword>
<dbReference type="Gene3D" id="3.30.420.10">
    <property type="entry name" value="Ribonuclease H-like superfamily/Ribonuclease H"/>
    <property type="match status" value="1"/>
</dbReference>
<sequence>MTPEAEDAFYKLRELIGNPKILNKADRNKPFYLTCDASSTGLGAMLSQYDNEGNEVPTKMISISKAVSHYRHILLGSELIIRSIHLPIKRLLRKNNDAKFAELMIPLQEMNYRFEYIKGKDNIIPDDLSKLDPEEILKDSSNLNKLQSDDEEKELISLQKMRFDELWKREKKLEDEKRKMVNCFKVLTEEIEEIDDSSDEEDVEPSNKEQALNKIDDDIPLLQKLYFGSEENFDKITMEEQLSDPFIKEAYEEKMYDKRKIIELNNQTMIEDLTGMGYVIMVPNSKIGTVLNIAHNLSGHYNAEKIFRRLKDVCFWKNMFMDIQLHVERCRECMLGNDIRSKNYNQKSVIFLRPMQSISIDVCGPMNVISHTGNRYVLGIIDNFSRFLIMTGLKDLTYTSIVNNLFKKLFFRHGIPEEIPNDNAKSLVNNKLTSLYQMLNTKQTTGAPYYKKANVLIERAFRKLHNICTKLITKETAQDWNELLLPMTYFHNTMMHGTLKCTPYEVFYGRSCRTPSHVMLGKQHNSLFDKDVDRWELTKNALKAYKHIEDTIVECRDKENKKNGGKDFPSFEKEEE</sequence>
<dbReference type="GO" id="GO:0003964">
    <property type="term" value="F:RNA-directed DNA polymerase activity"/>
    <property type="evidence" value="ECO:0007669"/>
    <property type="project" value="UniProtKB-EC"/>
</dbReference>
<organism evidence="4 5">
    <name type="scientific">Strongyloides papillosus</name>
    <name type="common">Intestinal threadworm</name>
    <dbReference type="NCBI Taxonomy" id="174720"/>
    <lineage>
        <taxon>Eukaryota</taxon>
        <taxon>Metazoa</taxon>
        <taxon>Ecdysozoa</taxon>
        <taxon>Nematoda</taxon>
        <taxon>Chromadorea</taxon>
        <taxon>Rhabditida</taxon>
        <taxon>Tylenchina</taxon>
        <taxon>Panagrolaimomorpha</taxon>
        <taxon>Strongyloidoidea</taxon>
        <taxon>Strongyloididae</taxon>
        <taxon>Strongyloides</taxon>
    </lineage>
</organism>
<protein>
    <recommendedName>
        <fullName evidence="1">RNA-directed DNA polymerase</fullName>
        <ecNumber evidence="1">2.7.7.49</ecNumber>
    </recommendedName>
</protein>
<accession>A0A0N5BR76</accession>
<dbReference type="InterPro" id="IPR043502">
    <property type="entry name" value="DNA/RNA_pol_sf"/>
</dbReference>
<dbReference type="InterPro" id="IPR050951">
    <property type="entry name" value="Retrovirus_Pol_polyprotein"/>
</dbReference>
<dbReference type="SUPFAM" id="SSF53098">
    <property type="entry name" value="Ribonuclease H-like"/>
    <property type="match status" value="1"/>
</dbReference>
<dbReference type="WBParaSite" id="SPAL_0000838000.1">
    <property type="protein sequence ID" value="SPAL_0000838000.1"/>
    <property type="gene ID" value="SPAL_0000838000"/>
</dbReference>
<dbReference type="SUPFAM" id="SSF56672">
    <property type="entry name" value="DNA/RNA polymerases"/>
    <property type="match status" value="1"/>
</dbReference>
<dbReference type="EC" id="2.7.7.49" evidence="1"/>
<evidence type="ECO:0000256" key="1">
    <source>
        <dbReference type="ARBA" id="ARBA00012493"/>
    </source>
</evidence>
<dbReference type="InterPro" id="IPR041588">
    <property type="entry name" value="Integrase_H2C2"/>
</dbReference>
<reference evidence="5" key="1">
    <citation type="submission" date="2017-02" db="UniProtKB">
        <authorList>
            <consortium name="WormBaseParasite"/>
        </authorList>
    </citation>
    <scope>IDENTIFICATION</scope>
</reference>
<dbReference type="InterPro" id="IPR036397">
    <property type="entry name" value="RNaseH_sf"/>
</dbReference>
<name>A0A0N5BR76_STREA</name>
<evidence type="ECO:0000313" key="5">
    <source>
        <dbReference type="WBParaSite" id="SPAL_0000838000.1"/>
    </source>
</evidence>
<dbReference type="InterPro" id="IPR012337">
    <property type="entry name" value="RNaseH-like_sf"/>
</dbReference>
<dbReference type="GO" id="GO:0003676">
    <property type="term" value="F:nucleic acid binding"/>
    <property type="evidence" value="ECO:0007669"/>
    <property type="project" value="InterPro"/>
</dbReference>
<dbReference type="PANTHER" id="PTHR37984:SF5">
    <property type="entry name" value="PROTEIN NYNRIN-LIKE"/>
    <property type="match status" value="1"/>
</dbReference>
<dbReference type="Pfam" id="PF17921">
    <property type="entry name" value="Integrase_H2C2"/>
    <property type="match status" value="1"/>
</dbReference>
<dbReference type="GO" id="GO:0015074">
    <property type="term" value="P:DNA integration"/>
    <property type="evidence" value="ECO:0007669"/>
    <property type="project" value="InterPro"/>
</dbReference>
<dbReference type="GO" id="GO:0042575">
    <property type="term" value="C:DNA polymerase complex"/>
    <property type="evidence" value="ECO:0007669"/>
    <property type="project" value="UniProtKB-ARBA"/>
</dbReference>